<dbReference type="InterPro" id="IPR011545">
    <property type="entry name" value="DEAD/DEAH_box_helicase_dom"/>
</dbReference>
<dbReference type="Gene3D" id="1.10.3380.30">
    <property type="match status" value="1"/>
</dbReference>
<dbReference type="Pfam" id="PF00270">
    <property type="entry name" value="DEAD"/>
    <property type="match status" value="1"/>
</dbReference>
<evidence type="ECO:0000256" key="6">
    <source>
        <dbReference type="ARBA" id="ARBA00067911"/>
    </source>
</evidence>
<dbReference type="GO" id="GO:0055087">
    <property type="term" value="C:Ski complex"/>
    <property type="evidence" value="ECO:0007669"/>
    <property type="project" value="TreeGrafter"/>
</dbReference>
<dbReference type="InterPro" id="IPR014001">
    <property type="entry name" value="Helicase_ATP-bd"/>
</dbReference>
<gene>
    <name evidence="10" type="ORF">HDA32_002078</name>
</gene>
<evidence type="ECO:0000256" key="7">
    <source>
        <dbReference type="SAM" id="MobiDB-lite"/>
    </source>
</evidence>
<dbReference type="PANTHER" id="PTHR12131">
    <property type="entry name" value="ATP-DEPENDENT RNA AND DNA HELICASE"/>
    <property type="match status" value="1"/>
</dbReference>
<dbReference type="InterPro" id="IPR058621">
    <property type="entry name" value="SH3_HelY"/>
</dbReference>
<dbReference type="SMART" id="SM00490">
    <property type="entry name" value="HELICc"/>
    <property type="match status" value="1"/>
</dbReference>
<dbReference type="Gene3D" id="3.40.50.300">
    <property type="entry name" value="P-loop containing nucleotide triphosphate hydrolases"/>
    <property type="match status" value="2"/>
</dbReference>
<keyword evidence="3 10" id="KW-0378">Hydrolase</keyword>
<dbReference type="PANTHER" id="PTHR12131:SF1">
    <property type="entry name" value="ATP-DEPENDENT RNA HELICASE SUPV3L1, MITOCHONDRIAL-RELATED"/>
    <property type="match status" value="1"/>
</dbReference>
<dbReference type="EMBL" id="JACCCC010000001">
    <property type="protein sequence ID" value="NYE46958.1"/>
    <property type="molecule type" value="Genomic_DNA"/>
</dbReference>
<accession>A0A852TSP4</accession>
<organism evidence="10 11">
    <name type="scientific">Spinactinospora alkalitolerans</name>
    <dbReference type="NCBI Taxonomy" id="687207"/>
    <lineage>
        <taxon>Bacteria</taxon>
        <taxon>Bacillati</taxon>
        <taxon>Actinomycetota</taxon>
        <taxon>Actinomycetes</taxon>
        <taxon>Streptosporangiales</taxon>
        <taxon>Nocardiopsidaceae</taxon>
        <taxon>Spinactinospora</taxon>
    </lineage>
</organism>
<dbReference type="GO" id="GO:0016787">
    <property type="term" value="F:hydrolase activity"/>
    <property type="evidence" value="ECO:0007669"/>
    <property type="project" value="UniProtKB-KW"/>
</dbReference>
<keyword evidence="4 10" id="KW-0347">Helicase</keyword>
<dbReference type="Pfam" id="PF08148">
    <property type="entry name" value="DSHCT"/>
    <property type="match status" value="1"/>
</dbReference>
<evidence type="ECO:0000256" key="2">
    <source>
        <dbReference type="ARBA" id="ARBA00022741"/>
    </source>
</evidence>
<name>A0A852TSP4_9ACTN</name>
<dbReference type="InterPro" id="IPR027417">
    <property type="entry name" value="P-loop_NTPase"/>
</dbReference>
<dbReference type="InterPro" id="IPR001650">
    <property type="entry name" value="Helicase_C-like"/>
</dbReference>
<dbReference type="Pfam" id="PF00271">
    <property type="entry name" value="Helicase_C"/>
    <property type="match status" value="1"/>
</dbReference>
<dbReference type="SMART" id="SM01142">
    <property type="entry name" value="DSHCT"/>
    <property type="match status" value="1"/>
</dbReference>
<dbReference type="Pfam" id="PF26090">
    <property type="entry name" value="SH3_HelY"/>
    <property type="match status" value="1"/>
</dbReference>
<dbReference type="SUPFAM" id="SSF52540">
    <property type="entry name" value="P-loop containing nucleoside triphosphate hydrolases"/>
    <property type="match status" value="1"/>
</dbReference>
<dbReference type="InterPro" id="IPR050699">
    <property type="entry name" value="RNA-DNA_Helicase"/>
</dbReference>
<dbReference type="PROSITE" id="PS51194">
    <property type="entry name" value="HELICASE_CTER"/>
    <property type="match status" value="1"/>
</dbReference>
<dbReference type="GO" id="GO:0003676">
    <property type="term" value="F:nucleic acid binding"/>
    <property type="evidence" value="ECO:0007669"/>
    <property type="project" value="InterPro"/>
</dbReference>
<evidence type="ECO:0000256" key="5">
    <source>
        <dbReference type="ARBA" id="ARBA00022840"/>
    </source>
</evidence>
<evidence type="ECO:0000259" key="9">
    <source>
        <dbReference type="PROSITE" id="PS51194"/>
    </source>
</evidence>
<evidence type="ECO:0000259" key="8">
    <source>
        <dbReference type="PROSITE" id="PS51192"/>
    </source>
</evidence>
<dbReference type="GO" id="GO:0004386">
    <property type="term" value="F:helicase activity"/>
    <property type="evidence" value="ECO:0007669"/>
    <property type="project" value="UniProtKB-KW"/>
</dbReference>
<sequence>MSTHAARYAAFRRRQKESSTEIEDFQALYGFEFDDFQIRACKELESGNGVLVAAPTGSGKTVVGEYAVHLALRDGRKCFYTTPIKALSNQKYNDLVRRYGAEKVGLLTGDNSVNGEAPIVVMTTEVLRNMLYAGSHTLGGLAYVVMDEVHYLADRFRGAVWEEVIIHLPESVRMVALSATVSNAEEFGQWLLQVRGDTAVIVDETRPVPLWQHVMAGIRIHDLFVETEAAEDGGESGRPGKRKRRRDRREAGGKTAEIMVNGERLQVNPRLIRLAQEDDRVTQLAHRRRHPQTRARGGTPRPRSKFAPPSRVQIVDELDREGLLPAITFIFSRAGCDDAVRQCIHSGLTLTTEEETAEIREYAERQCADIPPADLAVLGYSEWILALERGIAAHHAGMLPTFKEIVEKLFSRGLIRAVFATETLALGINMPARTVVIEKLDKWNGETHAPLTPGEYTQLTGRAGRRGIDVEGHAVVIWQPGTDPEAVAGLASTRTYPLNSSFQPSYNMAVNLVGQVGRERSRNMLESSFAQFQADRAVVGLARQLHKHEEALEGYAQAAQCHLGDFMEYAALRRELSGRESQASRNKGAVRRREAVRSLESLRVGDVIRVPAGRHSGFAVVLDPGVRAGEDPVPLVLTINRQAKRVNSADFPVPVQPVGRLRVPKNFSARSAQSRRDLASTLRNKLDDMDTAPPPRPRRGGGEEDPEIARLRGELRAHPCHGCAEREDHARWAERHFRLRKETEGLRRRVEGRSHVIARTFDRVCGVLQQLDYLDGDSVTEEGRLLAKIYSELDLLVAECLRRGLWEDLDPVNLAACVSSLVYESRRSDESYPRIPPGPSEETLAEMVRLWGELHETERDHRVSFLREPDLGFVWTTYRWAKGDRLDRILWEADMPAGDFVRATKQLIDMLGQIADAAPEGSRVRPNARTAMDAVRRGVVAYSSLS</sequence>
<dbReference type="GO" id="GO:0005524">
    <property type="term" value="F:ATP binding"/>
    <property type="evidence" value="ECO:0007669"/>
    <property type="project" value="UniProtKB-KW"/>
</dbReference>
<protein>
    <recommendedName>
        <fullName evidence="6">Probable helicase HelY</fullName>
    </recommendedName>
</protein>
<dbReference type="FunFam" id="3.40.50.300:FF:000190">
    <property type="entry name" value="ATP-dependent RNA helicase"/>
    <property type="match status" value="1"/>
</dbReference>
<feature type="region of interest" description="Disordered" evidence="7">
    <location>
        <begin position="664"/>
        <end position="705"/>
    </location>
</feature>
<keyword evidence="2" id="KW-0547">Nucleotide-binding</keyword>
<dbReference type="CDD" id="cd18795">
    <property type="entry name" value="SF2_C_Ski2"/>
    <property type="match status" value="1"/>
</dbReference>
<proteinExistence type="inferred from homology"/>
<feature type="compositionally biased region" description="Basic and acidic residues" evidence="7">
    <location>
        <begin position="674"/>
        <end position="688"/>
    </location>
</feature>
<feature type="domain" description="Helicase ATP-binding" evidence="8">
    <location>
        <begin position="41"/>
        <end position="199"/>
    </location>
</feature>
<dbReference type="RefSeq" id="WP_179642981.1">
    <property type="nucleotide sequence ID" value="NZ_BAAAYY010000001.1"/>
</dbReference>
<comment type="caution">
    <text evidence="10">The sequence shown here is derived from an EMBL/GenBank/DDBJ whole genome shotgun (WGS) entry which is preliminary data.</text>
</comment>
<dbReference type="Proteomes" id="UP000589036">
    <property type="component" value="Unassembled WGS sequence"/>
</dbReference>
<keyword evidence="11" id="KW-1185">Reference proteome</keyword>
<dbReference type="FunFam" id="1.10.3380.30:FF:000012">
    <property type="entry name" value="Probable helicase HelY"/>
    <property type="match status" value="1"/>
</dbReference>
<dbReference type="AlphaFoldDB" id="A0A852TSP4"/>
<feature type="region of interest" description="Disordered" evidence="7">
    <location>
        <begin position="229"/>
        <end position="255"/>
    </location>
</feature>
<evidence type="ECO:0000313" key="10">
    <source>
        <dbReference type="EMBL" id="NYE46958.1"/>
    </source>
</evidence>
<dbReference type="PROSITE" id="PS51192">
    <property type="entry name" value="HELICASE_ATP_BIND_1"/>
    <property type="match status" value="1"/>
</dbReference>
<dbReference type="GO" id="GO:0070478">
    <property type="term" value="P:nuclear-transcribed mRNA catabolic process, 3'-5' exonucleolytic nonsense-mediated decay"/>
    <property type="evidence" value="ECO:0007669"/>
    <property type="project" value="TreeGrafter"/>
</dbReference>
<feature type="domain" description="Helicase C-terminal" evidence="9">
    <location>
        <begin position="335"/>
        <end position="514"/>
    </location>
</feature>
<dbReference type="SMART" id="SM00487">
    <property type="entry name" value="DEXDc"/>
    <property type="match status" value="1"/>
</dbReference>
<keyword evidence="5" id="KW-0067">ATP-binding</keyword>
<comment type="similarity">
    <text evidence="1">Belongs to the helicase family. SKI2 subfamily.</text>
</comment>
<feature type="region of interest" description="Disordered" evidence="7">
    <location>
        <begin position="281"/>
        <end position="307"/>
    </location>
</feature>
<evidence type="ECO:0000256" key="1">
    <source>
        <dbReference type="ARBA" id="ARBA00010140"/>
    </source>
</evidence>
<evidence type="ECO:0000313" key="11">
    <source>
        <dbReference type="Proteomes" id="UP000589036"/>
    </source>
</evidence>
<dbReference type="InterPro" id="IPR012961">
    <property type="entry name" value="Ski2/MTR4_C"/>
</dbReference>
<reference evidence="10 11" key="1">
    <citation type="submission" date="2020-07" db="EMBL/GenBank/DDBJ databases">
        <title>Sequencing the genomes of 1000 actinobacteria strains.</title>
        <authorList>
            <person name="Klenk H.-P."/>
        </authorList>
    </citation>
    <scope>NUCLEOTIDE SEQUENCE [LARGE SCALE GENOMIC DNA]</scope>
    <source>
        <strain evidence="10 11">CXB654</strain>
    </source>
</reference>
<evidence type="ECO:0000256" key="3">
    <source>
        <dbReference type="ARBA" id="ARBA00022801"/>
    </source>
</evidence>
<evidence type="ECO:0000256" key="4">
    <source>
        <dbReference type="ARBA" id="ARBA00022806"/>
    </source>
</evidence>